<accession>A0A8J4E597</accession>
<gene>
    <name evidence="2" type="ORF">Vau01_094150</name>
</gene>
<dbReference type="Proteomes" id="UP000612585">
    <property type="component" value="Unassembled WGS sequence"/>
</dbReference>
<reference evidence="2" key="1">
    <citation type="submission" date="2021-01" db="EMBL/GenBank/DDBJ databases">
        <title>Whole genome shotgun sequence of Virgisporangium aurantiacum NBRC 16421.</title>
        <authorList>
            <person name="Komaki H."/>
            <person name="Tamura T."/>
        </authorList>
    </citation>
    <scope>NUCLEOTIDE SEQUENCE</scope>
    <source>
        <strain evidence="2">NBRC 16421</strain>
    </source>
</reference>
<dbReference type="EMBL" id="BOPG01000072">
    <property type="protein sequence ID" value="GIJ61899.1"/>
    <property type="molecule type" value="Genomic_DNA"/>
</dbReference>
<sequence length="65" mass="6803">MSALAGDTAASGSLGSDTRGVVSDSGRCRPMSVQVVDHVGPWSEDDYFALGETMDRIELLDGSLL</sequence>
<feature type="region of interest" description="Disordered" evidence="1">
    <location>
        <begin position="1"/>
        <end position="27"/>
    </location>
</feature>
<comment type="caution">
    <text evidence="2">The sequence shown here is derived from an EMBL/GenBank/DDBJ whole genome shotgun (WGS) entry which is preliminary data.</text>
</comment>
<protein>
    <submittedName>
        <fullName evidence="2">Uncharacterized protein</fullName>
    </submittedName>
</protein>
<name>A0A8J4E597_9ACTN</name>
<organism evidence="2 3">
    <name type="scientific">Virgisporangium aurantiacum</name>
    <dbReference type="NCBI Taxonomy" id="175570"/>
    <lineage>
        <taxon>Bacteria</taxon>
        <taxon>Bacillati</taxon>
        <taxon>Actinomycetota</taxon>
        <taxon>Actinomycetes</taxon>
        <taxon>Micromonosporales</taxon>
        <taxon>Micromonosporaceae</taxon>
        <taxon>Virgisporangium</taxon>
    </lineage>
</organism>
<evidence type="ECO:0000256" key="1">
    <source>
        <dbReference type="SAM" id="MobiDB-lite"/>
    </source>
</evidence>
<evidence type="ECO:0000313" key="3">
    <source>
        <dbReference type="Proteomes" id="UP000612585"/>
    </source>
</evidence>
<dbReference type="AlphaFoldDB" id="A0A8J4E597"/>
<proteinExistence type="predicted"/>
<keyword evidence="3" id="KW-1185">Reference proteome</keyword>
<evidence type="ECO:0000313" key="2">
    <source>
        <dbReference type="EMBL" id="GIJ61899.1"/>
    </source>
</evidence>